<dbReference type="InterPro" id="IPR011067">
    <property type="entry name" value="Plasmid_toxin/cell-grow_inhib"/>
</dbReference>
<proteinExistence type="inferred from homology"/>
<evidence type="ECO:0000256" key="2">
    <source>
        <dbReference type="ARBA" id="ARBA00022649"/>
    </source>
</evidence>
<evidence type="ECO:0000256" key="1">
    <source>
        <dbReference type="ARBA" id="ARBA00007521"/>
    </source>
</evidence>
<keyword evidence="3" id="KW-0540">Nuclease</keyword>
<keyword evidence="2" id="KW-1277">Toxin-antitoxin system</keyword>
<organism evidence="4 5">
    <name type="scientific">Lachnospira eligens</name>
    <dbReference type="NCBI Taxonomy" id="39485"/>
    <lineage>
        <taxon>Bacteria</taxon>
        <taxon>Bacillati</taxon>
        <taxon>Bacillota</taxon>
        <taxon>Clostridia</taxon>
        <taxon>Lachnospirales</taxon>
        <taxon>Lachnospiraceae</taxon>
        <taxon>Lachnospira</taxon>
    </lineage>
</organism>
<dbReference type="InterPro" id="IPR003477">
    <property type="entry name" value="PemK-like"/>
</dbReference>
<dbReference type="Gene3D" id="2.30.30.110">
    <property type="match status" value="1"/>
</dbReference>
<reference evidence="4 5" key="1">
    <citation type="submission" date="2018-08" db="EMBL/GenBank/DDBJ databases">
        <title>A genome reference for cultivated species of the human gut microbiota.</title>
        <authorList>
            <person name="Zou Y."/>
            <person name="Xue W."/>
            <person name="Luo G."/>
        </authorList>
    </citation>
    <scope>NUCLEOTIDE SEQUENCE [LARGE SCALE GENOMIC DNA]</scope>
    <source>
        <strain evidence="4 5">AF36-7BH</strain>
    </source>
</reference>
<gene>
    <name evidence="4" type="ORF">DW007_02910</name>
</gene>
<dbReference type="PIRSF" id="PIRSF033490">
    <property type="entry name" value="MazF"/>
    <property type="match status" value="1"/>
</dbReference>
<dbReference type="Proteomes" id="UP000285201">
    <property type="component" value="Unassembled WGS sequence"/>
</dbReference>
<evidence type="ECO:0000313" key="4">
    <source>
        <dbReference type="EMBL" id="RHL71112.1"/>
    </source>
</evidence>
<dbReference type="GO" id="GO:0016787">
    <property type="term" value="F:hydrolase activity"/>
    <property type="evidence" value="ECO:0007669"/>
    <property type="project" value="UniProtKB-KW"/>
</dbReference>
<evidence type="ECO:0000313" key="5">
    <source>
        <dbReference type="Proteomes" id="UP000285201"/>
    </source>
</evidence>
<sequence>MEIKRGEIYFADITKYDSKGSEQSGKRPVLILQNNIGNKFSPTTIIAIITTKSKRELPTHVEIHKDELNGLKYDSVVALEQITTIDKDRIQFKIGELSAEDSLKVMEAMKISLALI</sequence>
<dbReference type="PANTHER" id="PTHR33988">
    <property type="entry name" value="ENDORIBONUCLEASE MAZF-RELATED"/>
    <property type="match status" value="1"/>
</dbReference>
<dbReference type="GO" id="GO:0006402">
    <property type="term" value="P:mRNA catabolic process"/>
    <property type="evidence" value="ECO:0007669"/>
    <property type="project" value="TreeGrafter"/>
</dbReference>
<dbReference type="SUPFAM" id="SSF50118">
    <property type="entry name" value="Cell growth inhibitor/plasmid maintenance toxic component"/>
    <property type="match status" value="1"/>
</dbReference>
<name>A0A415ME58_9FIRM</name>
<comment type="caution">
    <text evidence="4">The sequence shown here is derived from an EMBL/GenBank/DDBJ whole genome shotgun (WGS) entry which is preliminary data.</text>
</comment>
<dbReference type="GO" id="GO:0016075">
    <property type="term" value="P:rRNA catabolic process"/>
    <property type="evidence" value="ECO:0007669"/>
    <property type="project" value="TreeGrafter"/>
</dbReference>
<dbReference type="EMBL" id="QROY01000002">
    <property type="protein sequence ID" value="RHL71112.1"/>
    <property type="molecule type" value="Genomic_DNA"/>
</dbReference>
<keyword evidence="3" id="KW-0255">Endonuclease</keyword>
<dbReference type="RefSeq" id="WP_118370164.1">
    <property type="nucleotide sequence ID" value="NZ_QROY01000002.1"/>
</dbReference>
<dbReference type="AlphaFoldDB" id="A0A415ME58"/>
<dbReference type="GO" id="GO:0003677">
    <property type="term" value="F:DNA binding"/>
    <property type="evidence" value="ECO:0007669"/>
    <property type="project" value="InterPro"/>
</dbReference>
<protein>
    <recommendedName>
        <fullName evidence="3">mRNA interferase</fullName>
        <ecNumber evidence="3">3.1.-.-</ecNumber>
    </recommendedName>
</protein>
<dbReference type="GO" id="GO:0004521">
    <property type="term" value="F:RNA endonuclease activity"/>
    <property type="evidence" value="ECO:0007669"/>
    <property type="project" value="TreeGrafter"/>
</dbReference>
<comment type="similarity">
    <text evidence="1 3">Belongs to the PemK/MazF family.</text>
</comment>
<dbReference type="EC" id="3.1.-.-" evidence="3"/>
<keyword evidence="3" id="KW-0378">Hydrolase</keyword>
<evidence type="ECO:0000256" key="3">
    <source>
        <dbReference type="PIRNR" id="PIRNR033490"/>
    </source>
</evidence>
<dbReference type="PANTHER" id="PTHR33988:SF2">
    <property type="entry name" value="ENDORIBONUCLEASE MAZF"/>
    <property type="match status" value="1"/>
</dbReference>
<comment type="function">
    <text evidence="3">Toxic component of a type II toxin-antitoxin (TA) system.</text>
</comment>
<dbReference type="Pfam" id="PF02452">
    <property type="entry name" value="PemK_toxin"/>
    <property type="match status" value="1"/>
</dbReference>
<accession>A0A415ME58</accession>